<dbReference type="InterPro" id="IPR036388">
    <property type="entry name" value="WH-like_DNA-bd_sf"/>
</dbReference>
<dbReference type="InterPro" id="IPR050707">
    <property type="entry name" value="HTH_MetabolicPath_Reg"/>
</dbReference>
<comment type="caution">
    <text evidence="1">The sequence shown here is derived from an EMBL/GenBank/DDBJ whole genome shotgun (WGS) entry which is preliminary data.</text>
</comment>
<evidence type="ECO:0000313" key="1">
    <source>
        <dbReference type="EMBL" id="MFC1410910.1"/>
    </source>
</evidence>
<dbReference type="SUPFAM" id="SSF55781">
    <property type="entry name" value="GAF domain-like"/>
    <property type="match status" value="1"/>
</dbReference>
<dbReference type="Gene3D" id="3.30.450.40">
    <property type="match status" value="2"/>
</dbReference>
<reference evidence="1 2" key="1">
    <citation type="submission" date="2024-09" db="EMBL/GenBank/DDBJ databases">
        <authorList>
            <person name="Lee S.D."/>
        </authorList>
    </citation>
    <scope>NUCLEOTIDE SEQUENCE [LARGE SCALE GENOMIC DNA]</scope>
    <source>
        <strain evidence="1 2">N1-1</strain>
    </source>
</reference>
<protein>
    <submittedName>
        <fullName evidence="1">IclR family transcriptional regulator</fullName>
    </submittedName>
</protein>
<dbReference type="EMBL" id="JBHEZX010000006">
    <property type="protein sequence ID" value="MFC1410910.1"/>
    <property type="molecule type" value="Genomic_DNA"/>
</dbReference>
<dbReference type="InterPro" id="IPR036390">
    <property type="entry name" value="WH_DNA-bd_sf"/>
</dbReference>
<dbReference type="PROSITE" id="PS51078">
    <property type="entry name" value="ICLR_ED"/>
    <property type="match status" value="1"/>
</dbReference>
<name>A0ABV6VB10_9ACTN</name>
<dbReference type="Proteomes" id="UP001592582">
    <property type="component" value="Unassembled WGS sequence"/>
</dbReference>
<dbReference type="PANTHER" id="PTHR30136:SF39">
    <property type="entry name" value="TRANSCRIPTIONAL REGULATORY PROTEIN"/>
    <property type="match status" value="1"/>
</dbReference>
<gene>
    <name evidence="1" type="ORF">ACEZDG_16730</name>
</gene>
<keyword evidence="2" id="KW-1185">Reference proteome</keyword>
<dbReference type="PANTHER" id="PTHR30136">
    <property type="entry name" value="HELIX-TURN-HELIX TRANSCRIPTIONAL REGULATOR, ICLR FAMILY"/>
    <property type="match status" value="1"/>
</dbReference>
<sequence length="220" mass="23430">MATAGIERMLVIVDAVVAGASSVDDVRAATELPNSTLYRLIGQLVDQNVLQRNRAGFLSMGMRVRSWSTAATLTPLVRTNYALLRQLRDRTGESVQLFRRVADHCLCSASVEPEHGLRDTVPVGTSLPLVDSAAGKVLLAWAVDQHRYADADVRELARVREQGHAVAARSDEPGVLAVAVPVSGPNGEVAAALCISGPTRRIRPQTAALCAVLDAAAARF</sequence>
<dbReference type="InterPro" id="IPR014757">
    <property type="entry name" value="Tscrpt_reg_IclR_C"/>
</dbReference>
<dbReference type="InterPro" id="IPR029016">
    <property type="entry name" value="GAF-like_dom_sf"/>
</dbReference>
<dbReference type="SUPFAM" id="SSF46785">
    <property type="entry name" value="Winged helix' DNA-binding domain"/>
    <property type="match status" value="1"/>
</dbReference>
<dbReference type="Gene3D" id="1.10.10.10">
    <property type="entry name" value="Winged helix-like DNA-binding domain superfamily/Winged helix DNA-binding domain"/>
    <property type="match status" value="1"/>
</dbReference>
<proteinExistence type="predicted"/>
<accession>A0ABV6VB10</accession>
<evidence type="ECO:0000313" key="2">
    <source>
        <dbReference type="Proteomes" id="UP001592582"/>
    </source>
</evidence>
<dbReference type="Pfam" id="PF01614">
    <property type="entry name" value="IclR_C"/>
    <property type="match status" value="2"/>
</dbReference>
<organism evidence="1 2">
    <name type="scientific">Streptacidiphilus alkalitolerans</name>
    <dbReference type="NCBI Taxonomy" id="3342712"/>
    <lineage>
        <taxon>Bacteria</taxon>
        <taxon>Bacillati</taxon>
        <taxon>Actinomycetota</taxon>
        <taxon>Actinomycetes</taxon>
        <taxon>Kitasatosporales</taxon>
        <taxon>Streptomycetaceae</taxon>
        <taxon>Streptacidiphilus</taxon>
    </lineage>
</organism>